<accession>A0A7X4H0H5</accession>
<name>A0A7X4H0H5_9BURK</name>
<protein>
    <recommendedName>
        <fullName evidence="4">Lysozyme inhibitor LprI N-terminal domain-containing protein</fullName>
    </recommendedName>
</protein>
<dbReference type="Proteomes" id="UP000469734">
    <property type="component" value="Unassembled WGS sequence"/>
</dbReference>
<evidence type="ECO:0000313" key="2">
    <source>
        <dbReference type="EMBL" id="MYM73077.1"/>
    </source>
</evidence>
<evidence type="ECO:0000313" key="3">
    <source>
        <dbReference type="Proteomes" id="UP000469734"/>
    </source>
</evidence>
<feature type="chain" id="PRO_5031022042" description="Lysozyme inhibitor LprI N-terminal domain-containing protein" evidence="1">
    <location>
        <begin position="24"/>
        <end position="218"/>
    </location>
</feature>
<reference evidence="2 3" key="1">
    <citation type="submission" date="2019-12" db="EMBL/GenBank/DDBJ databases">
        <title>Novel species isolated from a subtropical stream in China.</title>
        <authorList>
            <person name="Lu H."/>
        </authorList>
    </citation>
    <scope>NUCLEOTIDE SEQUENCE [LARGE SCALE GENOMIC DNA]</scope>
    <source>
        <strain evidence="2 3">FT134W</strain>
    </source>
</reference>
<evidence type="ECO:0000256" key="1">
    <source>
        <dbReference type="SAM" id="SignalP"/>
    </source>
</evidence>
<dbReference type="PROSITE" id="PS51257">
    <property type="entry name" value="PROKAR_LIPOPROTEIN"/>
    <property type="match status" value="1"/>
</dbReference>
<proteinExistence type="predicted"/>
<dbReference type="RefSeq" id="WP_161050355.1">
    <property type="nucleotide sequence ID" value="NZ_WWCR01000011.1"/>
</dbReference>
<dbReference type="AlphaFoldDB" id="A0A7X4H0H5"/>
<comment type="caution">
    <text evidence="2">The sequence shown here is derived from an EMBL/GenBank/DDBJ whole genome shotgun (WGS) entry which is preliminary data.</text>
</comment>
<sequence length="218" mass="23835">MKISHRLLCTVVVTMLGCASAHAAGLELSDCDILIGKKSNAEYKDWLKTNQKQAEAGERDAIRLRAIEAHNRLACYEEKLTGNNGWGMIVTSSDGTSETKLPPGITNIRKQPAAWRALKQAVQYGHQAGAFDVGQKGAVAELVARYAADLPQQLEAAYEDAAGVYEYDCVLKRQFGQRDRSAGCASSRTARAQLIPLVAPERRQALDAAAHQWARQVR</sequence>
<feature type="signal peptide" evidence="1">
    <location>
        <begin position="1"/>
        <end position="23"/>
    </location>
</feature>
<dbReference type="EMBL" id="WWCR01000011">
    <property type="protein sequence ID" value="MYM73077.1"/>
    <property type="molecule type" value="Genomic_DNA"/>
</dbReference>
<organism evidence="2 3">
    <name type="scientific">Duganella margarita</name>
    <dbReference type="NCBI Taxonomy" id="2692170"/>
    <lineage>
        <taxon>Bacteria</taxon>
        <taxon>Pseudomonadati</taxon>
        <taxon>Pseudomonadota</taxon>
        <taxon>Betaproteobacteria</taxon>
        <taxon>Burkholderiales</taxon>
        <taxon>Oxalobacteraceae</taxon>
        <taxon>Telluria group</taxon>
        <taxon>Duganella</taxon>
    </lineage>
</organism>
<evidence type="ECO:0008006" key="4">
    <source>
        <dbReference type="Google" id="ProtNLM"/>
    </source>
</evidence>
<keyword evidence="1" id="KW-0732">Signal</keyword>
<gene>
    <name evidence="2" type="ORF">GTP56_12850</name>
</gene>